<dbReference type="GO" id="GO:0009424">
    <property type="term" value="C:bacterial-type flagellum hook"/>
    <property type="evidence" value="ECO:0007669"/>
    <property type="project" value="TreeGrafter"/>
</dbReference>
<dbReference type="PANTHER" id="PTHR30435:SF1">
    <property type="entry name" value="FLAGELLAR HOOK PROTEIN FLGE"/>
    <property type="match status" value="1"/>
</dbReference>
<evidence type="ECO:0000259" key="9">
    <source>
        <dbReference type="Pfam" id="PF22692"/>
    </source>
</evidence>
<dbReference type="Pfam" id="PF00460">
    <property type="entry name" value="Flg_bb_rod"/>
    <property type="match status" value="1"/>
</dbReference>
<name>A0A1X7HHM0_9PROT</name>
<dbReference type="NCBIfam" id="TIGR03506">
    <property type="entry name" value="FlgEFG_subfam"/>
    <property type="match status" value="1"/>
</dbReference>
<dbReference type="Pfam" id="PF22692">
    <property type="entry name" value="LlgE_F_G_D1"/>
    <property type="match status" value="1"/>
</dbReference>
<dbReference type="AlphaFoldDB" id="A0A1X7HHM0"/>
<sequence>MSLYSAMRSGVSGMSAQSSRLAAISDNISNSQTVGYKRATVDFSTLVTAPGSRSTYTASGVQSATHYQVQQDGTIMGTGSATDMAISGNGFFVVGNKASGTPEYSLTRAGSFLPDETGFLRNNAGQYLEAWKLNPDGSMPNVSKSRFDDLQSVNIGNLVYGGAKTTMMDFSGNLPAQAAAGDSFTSSPTFYDGLGNPLDLSLTWTKTTNPNEWTLTATGPAGYTVGGAPVTLTFAATGPYAGKPVDAGGLPLDPMPGITVTSPATPTADSFTLSLGNLTQLNGDYVPTVTGDGAKVGQVTSVDIDDSGKLWVMYDNGARQALYQIPIATVTNPDGLVAQDGNTYTLGAETGTLTLGAGKQGNAGTVVGSALEQSNVDIATELVSLIETQRAYSSNATLVRTTDELVEETTRLKR</sequence>
<comment type="function">
    <text evidence="5">A flexible structure which links the flagellar filament to the drive apparatus in the basal body.</text>
</comment>
<dbReference type="STRING" id="286727.SAMN02982917_6078"/>
<feature type="domain" description="Flagellar hook protein FlgE D2" evidence="8">
    <location>
        <begin position="183"/>
        <end position="290"/>
    </location>
</feature>
<evidence type="ECO:0000256" key="1">
    <source>
        <dbReference type="ARBA" id="ARBA00004117"/>
    </source>
</evidence>
<dbReference type="InterPro" id="IPR001444">
    <property type="entry name" value="Flag_bb_rod_N"/>
</dbReference>
<evidence type="ECO:0000256" key="5">
    <source>
        <dbReference type="RuleBase" id="RU362116"/>
    </source>
</evidence>
<dbReference type="GO" id="GO:0071978">
    <property type="term" value="P:bacterial-type flagellum-dependent swarming motility"/>
    <property type="evidence" value="ECO:0007669"/>
    <property type="project" value="TreeGrafter"/>
</dbReference>
<dbReference type="InterPro" id="IPR037058">
    <property type="entry name" value="Falgellar_hook_FlgE_sf"/>
</dbReference>
<protein>
    <recommendedName>
        <fullName evidence="3 5">Flagellar hook protein FlgE</fullName>
    </recommendedName>
</protein>
<evidence type="ECO:0000313" key="10">
    <source>
        <dbReference type="EMBL" id="SMF86835.1"/>
    </source>
</evidence>
<dbReference type="InterPro" id="IPR010930">
    <property type="entry name" value="Flg_bb/hook_C_dom"/>
</dbReference>
<feature type="domain" description="Flagellar hook protein FlgE/F/G-like D1" evidence="9">
    <location>
        <begin position="85"/>
        <end position="136"/>
    </location>
</feature>
<dbReference type="OrthoDB" id="8372879at2"/>
<dbReference type="InterPro" id="IPR020013">
    <property type="entry name" value="Flagellar_FlgE/F/G"/>
</dbReference>
<dbReference type="SUPFAM" id="SSF117143">
    <property type="entry name" value="Flagellar hook protein flgE"/>
    <property type="match status" value="1"/>
</dbReference>
<feature type="domain" description="Flagellar basal-body/hook protein C-terminal" evidence="7">
    <location>
        <begin position="369"/>
        <end position="412"/>
    </location>
</feature>
<reference evidence="10 11" key="1">
    <citation type="submission" date="2017-04" db="EMBL/GenBank/DDBJ databases">
        <authorList>
            <person name="Afonso C.L."/>
            <person name="Miller P.J."/>
            <person name="Scott M.A."/>
            <person name="Spackman E."/>
            <person name="Goraichik I."/>
            <person name="Dimitrov K.M."/>
            <person name="Suarez D.L."/>
            <person name="Swayne D.E."/>
        </authorList>
    </citation>
    <scope>NUCLEOTIDE SEQUENCE [LARGE SCALE GENOMIC DNA]</scope>
    <source>
        <strain evidence="10 11">A2P</strain>
    </source>
</reference>
<evidence type="ECO:0000259" key="8">
    <source>
        <dbReference type="Pfam" id="PF07559"/>
    </source>
</evidence>
<accession>A0A1X7HHM0</accession>
<dbReference type="RefSeq" id="WP_085090951.1">
    <property type="nucleotide sequence ID" value="NZ_FXAK01000008.1"/>
</dbReference>
<dbReference type="InterPro" id="IPR053967">
    <property type="entry name" value="LlgE_F_G-like_D1"/>
</dbReference>
<dbReference type="EMBL" id="FXAK01000008">
    <property type="protein sequence ID" value="SMF86835.1"/>
    <property type="molecule type" value="Genomic_DNA"/>
</dbReference>
<evidence type="ECO:0000256" key="3">
    <source>
        <dbReference type="ARBA" id="ARBA00019015"/>
    </source>
</evidence>
<keyword evidence="10" id="KW-0966">Cell projection</keyword>
<dbReference type="Pfam" id="PF06429">
    <property type="entry name" value="Flg_bbr_C"/>
    <property type="match status" value="1"/>
</dbReference>
<dbReference type="InterPro" id="IPR037925">
    <property type="entry name" value="FlgE/F/G-like"/>
</dbReference>
<keyword evidence="10" id="KW-0969">Cilium</keyword>
<dbReference type="Proteomes" id="UP000192936">
    <property type="component" value="Unassembled WGS sequence"/>
</dbReference>
<dbReference type="Pfam" id="PF07559">
    <property type="entry name" value="FlgE_D2"/>
    <property type="match status" value="1"/>
</dbReference>
<dbReference type="Gene3D" id="2.60.98.20">
    <property type="entry name" value="Flagellar hook protein FlgE"/>
    <property type="match status" value="1"/>
</dbReference>
<evidence type="ECO:0000256" key="2">
    <source>
        <dbReference type="ARBA" id="ARBA00009677"/>
    </source>
</evidence>
<dbReference type="PANTHER" id="PTHR30435">
    <property type="entry name" value="FLAGELLAR PROTEIN"/>
    <property type="match status" value="1"/>
</dbReference>
<keyword evidence="4 5" id="KW-0975">Bacterial flagellum</keyword>
<feature type="domain" description="Flagellar basal body rod protein N-terminal" evidence="6">
    <location>
        <begin position="7"/>
        <end position="37"/>
    </location>
</feature>
<gene>
    <name evidence="10" type="ORF">SAMN02982917_6078</name>
</gene>
<evidence type="ECO:0000259" key="6">
    <source>
        <dbReference type="Pfam" id="PF00460"/>
    </source>
</evidence>
<keyword evidence="10" id="KW-0282">Flagellum</keyword>
<evidence type="ECO:0000259" key="7">
    <source>
        <dbReference type="Pfam" id="PF06429"/>
    </source>
</evidence>
<evidence type="ECO:0000256" key="4">
    <source>
        <dbReference type="ARBA" id="ARBA00023143"/>
    </source>
</evidence>
<organism evidence="10 11">
    <name type="scientific">Azospirillum oryzae</name>
    <dbReference type="NCBI Taxonomy" id="286727"/>
    <lineage>
        <taxon>Bacteria</taxon>
        <taxon>Pseudomonadati</taxon>
        <taxon>Pseudomonadota</taxon>
        <taxon>Alphaproteobacteria</taxon>
        <taxon>Rhodospirillales</taxon>
        <taxon>Azospirillaceae</taxon>
        <taxon>Azospirillum</taxon>
    </lineage>
</organism>
<evidence type="ECO:0000313" key="11">
    <source>
        <dbReference type="Proteomes" id="UP000192936"/>
    </source>
</evidence>
<dbReference type="GO" id="GO:0009425">
    <property type="term" value="C:bacterial-type flagellum basal body"/>
    <property type="evidence" value="ECO:0007669"/>
    <property type="project" value="UniProtKB-SubCell"/>
</dbReference>
<comment type="similarity">
    <text evidence="2 5">Belongs to the flagella basal body rod proteins family.</text>
</comment>
<dbReference type="GO" id="GO:0005829">
    <property type="term" value="C:cytosol"/>
    <property type="evidence" value="ECO:0007669"/>
    <property type="project" value="TreeGrafter"/>
</dbReference>
<proteinExistence type="inferred from homology"/>
<comment type="subcellular location">
    <subcellularLocation>
        <location evidence="1 5">Bacterial flagellum basal body</location>
    </subcellularLocation>
</comment>
<dbReference type="InterPro" id="IPR011491">
    <property type="entry name" value="FlgE_D2"/>
</dbReference>